<sequence>MEVLISSGSGFGSAVVAGSWAWKCWLVFIIGSGCGAAMGVGVDMPSGVVLCGAAVGVGVGVFGSKCGGWSLEFGGWVIICLRSLEVVRQQVVECSRVQWWVVWLLEASGGVGVWQVVQQQVVDQQWQWVRECSSGWFLGVDLRTLFAGVEKVVVLIGAHDSRVLLFMAAGFCTSLIALLLMFAQALLLL</sequence>
<keyword evidence="2" id="KW-1185">Reference proteome</keyword>
<name>A0ACC0I755_9ERIC</name>
<evidence type="ECO:0000313" key="1">
    <source>
        <dbReference type="EMBL" id="KAI8021280.1"/>
    </source>
</evidence>
<organism evidence="1 2">
    <name type="scientific">Camellia lanceoleosa</name>
    <dbReference type="NCBI Taxonomy" id="1840588"/>
    <lineage>
        <taxon>Eukaryota</taxon>
        <taxon>Viridiplantae</taxon>
        <taxon>Streptophyta</taxon>
        <taxon>Embryophyta</taxon>
        <taxon>Tracheophyta</taxon>
        <taxon>Spermatophyta</taxon>
        <taxon>Magnoliopsida</taxon>
        <taxon>eudicotyledons</taxon>
        <taxon>Gunneridae</taxon>
        <taxon>Pentapetalae</taxon>
        <taxon>asterids</taxon>
        <taxon>Ericales</taxon>
        <taxon>Theaceae</taxon>
        <taxon>Camellia</taxon>
    </lineage>
</organism>
<reference evidence="1 2" key="1">
    <citation type="journal article" date="2022" name="Plant J.">
        <title>Chromosome-level genome of Camellia lanceoleosa provides a valuable resource for understanding genome evolution and self-incompatibility.</title>
        <authorList>
            <person name="Gong W."/>
            <person name="Xiao S."/>
            <person name="Wang L."/>
            <person name="Liao Z."/>
            <person name="Chang Y."/>
            <person name="Mo W."/>
            <person name="Hu G."/>
            <person name="Li W."/>
            <person name="Zhao G."/>
            <person name="Zhu H."/>
            <person name="Hu X."/>
            <person name="Ji K."/>
            <person name="Xiang X."/>
            <person name="Song Q."/>
            <person name="Yuan D."/>
            <person name="Jin S."/>
            <person name="Zhang L."/>
        </authorList>
    </citation>
    <scope>NUCLEOTIDE SEQUENCE [LARGE SCALE GENOMIC DNA]</scope>
    <source>
        <strain evidence="1">SQ_2022a</strain>
    </source>
</reference>
<accession>A0ACC0I755</accession>
<proteinExistence type="predicted"/>
<comment type="caution">
    <text evidence="1">The sequence shown here is derived from an EMBL/GenBank/DDBJ whole genome shotgun (WGS) entry which is preliminary data.</text>
</comment>
<evidence type="ECO:0000313" key="2">
    <source>
        <dbReference type="Proteomes" id="UP001060215"/>
    </source>
</evidence>
<dbReference type="Proteomes" id="UP001060215">
    <property type="component" value="Chromosome 6"/>
</dbReference>
<gene>
    <name evidence="1" type="ORF">LOK49_LG03G02775</name>
</gene>
<dbReference type="EMBL" id="CM045763">
    <property type="protein sequence ID" value="KAI8021280.1"/>
    <property type="molecule type" value="Genomic_DNA"/>
</dbReference>
<protein>
    <submittedName>
        <fullName evidence="1">Uncharacterized protein</fullName>
    </submittedName>
</protein>